<dbReference type="STRING" id="1703345.A3860_00905"/>
<dbReference type="InterPro" id="IPR025737">
    <property type="entry name" value="FApF"/>
</dbReference>
<evidence type="ECO:0000313" key="2">
    <source>
        <dbReference type="EMBL" id="OQP66950.1"/>
    </source>
</evidence>
<gene>
    <name evidence="2" type="ORF">A3860_00905</name>
</gene>
<dbReference type="EMBL" id="LVYD01000001">
    <property type="protein sequence ID" value="OQP66950.1"/>
    <property type="molecule type" value="Genomic_DNA"/>
</dbReference>
<name>A0A1V9G8Q5_9BACT</name>
<evidence type="ECO:0000313" key="3">
    <source>
        <dbReference type="Proteomes" id="UP000192796"/>
    </source>
</evidence>
<comment type="caution">
    <text evidence="2">The sequence shown here is derived from an EMBL/GenBank/DDBJ whole genome shotgun (WGS) entry which is preliminary data.</text>
</comment>
<dbReference type="OrthoDB" id="5562884at2"/>
<dbReference type="Proteomes" id="UP000192796">
    <property type="component" value="Unassembled WGS sequence"/>
</dbReference>
<reference evidence="2 3" key="1">
    <citation type="submission" date="2016-03" db="EMBL/GenBank/DDBJ databases">
        <title>Niastella vici sp. nov., isolated from farmland soil.</title>
        <authorList>
            <person name="Chen L."/>
            <person name="Wang D."/>
            <person name="Yang S."/>
            <person name="Wang G."/>
        </authorList>
    </citation>
    <scope>NUCLEOTIDE SEQUENCE [LARGE SCALE GENOMIC DNA]</scope>
    <source>
        <strain evidence="2 3">DJ57</strain>
    </source>
</reference>
<dbReference type="AlphaFoldDB" id="A0A1V9G8Q5"/>
<dbReference type="RefSeq" id="WP_081144650.1">
    <property type="nucleotide sequence ID" value="NZ_LVYD01000001.1"/>
</dbReference>
<proteinExistence type="predicted"/>
<feature type="signal peptide" evidence="1">
    <location>
        <begin position="1"/>
        <end position="27"/>
    </location>
</feature>
<sequence>MIQFWKACRQSCLLITFLILVLAPAMAQTDIDGIMMKKNNLCIGPMFGYSSWKHYWEGTLKRENLNLGTVSTHMYSVMGVFGISDKLNVLFDVPYVTTKASAGTLHGQKGIQDASLWVKYMAFDKTIGKGDLSLYALAGASVPLSNYVADFLPLSIGLHSKTFSLRAMGDYQLGKFFVTASGTYIYRSNIKIDRDAYYTTEMHYTNEVSMPDVLTFNIRTGYRHNNVVAEAFLDNQTTLGGFDITRNNMPFPSNKMNATRLGTWLKYELNVPRGLSLIATGNYVIAGRNVGQSTSISGGLFYILDFNKKKPASSSLQQQTK</sequence>
<feature type="chain" id="PRO_5012822528" description="Transporter" evidence="1">
    <location>
        <begin position="28"/>
        <end position="321"/>
    </location>
</feature>
<evidence type="ECO:0008006" key="4">
    <source>
        <dbReference type="Google" id="ProtNLM"/>
    </source>
</evidence>
<organism evidence="2 3">
    <name type="scientific">Niastella vici</name>
    <dbReference type="NCBI Taxonomy" id="1703345"/>
    <lineage>
        <taxon>Bacteria</taxon>
        <taxon>Pseudomonadati</taxon>
        <taxon>Bacteroidota</taxon>
        <taxon>Chitinophagia</taxon>
        <taxon>Chitinophagales</taxon>
        <taxon>Chitinophagaceae</taxon>
        <taxon>Niastella</taxon>
    </lineage>
</organism>
<evidence type="ECO:0000256" key="1">
    <source>
        <dbReference type="SAM" id="SignalP"/>
    </source>
</evidence>
<keyword evidence="3" id="KW-1185">Reference proteome</keyword>
<dbReference type="Pfam" id="PF13557">
    <property type="entry name" value="Phenol_MetA_deg"/>
    <property type="match status" value="1"/>
</dbReference>
<protein>
    <recommendedName>
        <fullName evidence="4">Transporter</fullName>
    </recommendedName>
</protein>
<keyword evidence="1" id="KW-0732">Signal</keyword>
<accession>A0A1V9G8Q5</accession>